<evidence type="ECO:0000256" key="1">
    <source>
        <dbReference type="SAM" id="MobiDB-lite"/>
    </source>
</evidence>
<dbReference type="AlphaFoldDB" id="A0A2T8I0I7"/>
<dbReference type="Proteomes" id="UP000243499">
    <property type="component" value="Chromosome 9"/>
</dbReference>
<gene>
    <name evidence="3" type="ORF">PAHAL_9G072900</name>
</gene>
<protein>
    <submittedName>
        <fullName evidence="3">Uncharacterized protein</fullName>
    </submittedName>
</protein>
<dbReference type="Gramene" id="PVH31171">
    <property type="protein sequence ID" value="PVH31171"/>
    <property type="gene ID" value="PAHAL_9G072900"/>
</dbReference>
<sequence length="155" mass="17076">MTCADPATSVLVLLGGLAWGGAAARAALRDPRLAPGRGGRTGGRRRHPARYPARDPSRRPDPRWPVRGTAALLLGQEDGGGAWSSRARRLPWPFDGPIQRALLFRATWHAVLPENGPGRDAVSCFRDCVPLLWHVKYCTRLELDLRLPQKHILPL</sequence>
<keyword evidence="2" id="KW-0732">Signal</keyword>
<evidence type="ECO:0000313" key="3">
    <source>
        <dbReference type="EMBL" id="PVH31171.1"/>
    </source>
</evidence>
<proteinExistence type="predicted"/>
<feature type="chain" id="PRO_5015663058" evidence="2">
    <location>
        <begin position="24"/>
        <end position="155"/>
    </location>
</feature>
<feature type="region of interest" description="Disordered" evidence="1">
    <location>
        <begin position="30"/>
        <end position="65"/>
    </location>
</feature>
<dbReference type="EMBL" id="CM008054">
    <property type="protein sequence ID" value="PVH31171.1"/>
    <property type="molecule type" value="Genomic_DNA"/>
</dbReference>
<evidence type="ECO:0000256" key="2">
    <source>
        <dbReference type="SAM" id="SignalP"/>
    </source>
</evidence>
<name>A0A2T8I0I7_9POAL</name>
<organism evidence="3">
    <name type="scientific">Panicum hallii</name>
    <dbReference type="NCBI Taxonomy" id="206008"/>
    <lineage>
        <taxon>Eukaryota</taxon>
        <taxon>Viridiplantae</taxon>
        <taxon>Streptophyta</taxon>
        <taxon>Embryophyta</taxon>
        <taxon>Tracheophyta</taxon>
        <taxon>Spermatophyta</taxon>
        <taxon>Magnoliopsida</taxon>
        <taxon>Liliopsida</taxon>
        <taxon>Poales</taxon>
        <taxon>Poaceae</taxon>
        <taxon>PACMAD clade</taxon>
        <taxon>Panicoideae</taxon>
        <taxon>Panicodae</taxon>
        <taxon>Paniceae</taxon>
        <taxon>Panicinae</taxon>
        <taxon>Panicum</taxon>
        <taxon>Panicum sect. Panicum</taxon>
    </lineage>
</organism>
<accession>A0A2T8I0I7</accession>
<reference evidence="3" key="1">
    <citation type="submission" date="2018-04" db="EMBL/GenBank/DDBJ databases">
        <title>WGS assembly of Panicum hallii.</title>
        <authorList>
            <person name="Lovell J."/>
            <person name="Jenkins J."/>
            <person name="Lowry D."/>
            <person name="Mamidi S."/>
            <person name="Sreedasyam A."/>
            <person name="Weng X."/>
            <person name="Barry K."/>
            <person name="Bonette J."/>
            <person name="Campitelli B."/>
            <person name="Daum C."/>
            <person name="Gordon S."/>
            <person name="Gould B."/>
            <person name="Lipzen A."/>
            <person name="Macqueen A."/>
            <person name="Palacio-Mejia J."/>
            <person name="Plott C."/>
            <person name="Shakirov E."/>
            <person name="Shu S."/>
            <person name="Yoshinaga Y."/>
            <person name="Zane M."/>
            <person name="Rokhsar D."/>
            <person name="Grimwood J."/>
            <person name="Schmutz J."/>
            <person name="Juenger T."/>
        </authorList>
    </citation>
    <scope>NUCLEOTIDE SEQUENCE [LARGE SCALE GENOMIC DNA]</scope>
    <source>
        <strain evidence="3">FIL2</strain>
    </source>
</reference>
<feature type="compositionally biased region" description="Basic and acidic residues" evidence="1">
    <location>
        <begin position="52"/>
        <end position="64"/>
    </location>
</feature>
<feature type="signal peptide" evidence="2">
    <location>
        <begin position="1"/>
        <end position="23"/>
    </location>
</feature>